<evidence type="ECO:0000256" key="2">
    <source>
        <dbReference type="ARBA" id="ARBA00022695"/>
    </source>
</evidence>
<evidence type="ECO:0000256" key="3">
    <source>
        <dbReference type="ARBA" id="ARBA00022985"/>
    </source>
</evidence>
<organism evidence="4 5">
    <name type="scientific">Campylobacter insulaenigrae</name>
    <dbReference type="NCBI Taxonomy" id="260714"/>
    <lineage>
        <taxon>Bacteria</taxon>
        <taxon>Pseudomonadati</taxon>
        <taxon>Campylobacterota</taxon>
        <taxon>Epsilonproteobacteria</taxon>
        <taxon>Campylobacterales</taxon>
        <taxon>Campylobacteraceae</taxon>
        <taxon>Campylobacter</taxon>
    </lineage>
</organism>
<dbReference type="CDD" id="cd02517">
    <property type="entry name" value="CMP-KDO-Synthetase"/>
    <property type="match status" value="1"/>
</dbReference>
<reference evidence="4 5" key="1">
    <citation type="submission" date="2019-07" db="EMBL/GenBank/DDBJ databases">
        <title>Rapid identification of Enteric Bacteria from Whole Genome Sequences (WGS) using Average Nucleotide Identity (ANI).</title>
        <authorList>
            <person name="Lane C."/>
        </authorList>
    </citation>
    <scope>NUCLEOTIDE SEQUENCE [LARGE SCALE GENOMIC DNA]</scope>
    <source>
        <strain evidence="4 5">2011D-8905</strain>
    </source>
</reference>
<dbReference type="EC" id="2.7.7.38" evidence="4"/>
<evidence type="ECO:0000256" key="1">
    <source>
        <dbReference type="ARBA" id="ARBA00022679"/>
    </source>
</evidence>
<dbReference type="GO" id="GO:0008690">
    <property type="term" value="F:3-deoxy-manno-octulosonate cytidylyltransferase activity"/>
    <property type="evidence" value="ECO:0007669"/>
    <property type="project" value="UniProtKB-EC"/>
</dbReference>
<dbReference type="PANTHER" id="PTHR42866:SF2">
    <property type="entry name" value="3-DEOXY-MANNO-OCTULOSONATE CYTIDYLYLTRANSFERASE, MITOCHONDRIAL"/>
    <property type="match status" value="1"/>
</dbReference>
<keyword evidence="2 4" id="KW-0548">Nucleotidyltransferase</keyword>
<accession>A0ABY3G300</accession>
<evidence type="ECO:0000313" key="4">
    <source>
        <dbReference type="EMBL" id="TWO24495.1"/>
    </source>
</evidence>
<dbReference type="Pfam" id="PF02348">
    <property type="entry name" value="CTP_transf_3"/>
    <property type="match status" value="1"/>
</dbReference>
<dbReference type="RefSeq" id="WP_147500875.1">
    <property type="nucleotide sequence ID" value="NZ_JANPQP010000002.1"/>
</dbReference>
<keyword evidence="1 4" id="KW-0808">Transferase</keyword>
<name>A0ABY3G300_9BACT</name>
<sequence>MIIIPARLKSSRFENKILCDIDGLPMFVYTAKKMQTIDKVYVAVDDKNVLNIAQEHNIDAVLTNINHESGTDRINETCEILNINQEEIIINVQADEPFIELENIKKFKEFSKCAFENSQTFMTSCYKEIDEFASQDPNLVKVITDINDFALYFSRSKIPYERATYKEKFKAHLGIYAYKVKNLREFCTFKNSTLEECEKLEQLRALENGKKIKMLKITSKSIGIDTKEDYDKAIKILKEQK</sequence>
<gene>
    <name evidence="4" type="primary">kdsB</name>
    <name evidence="4" type="ORF">ZA01_05155</name>
</gene>
<dbReference type="NCBIfam" id="TIGR00466">
    <property type="entry name" value="kdsB"/>
    <property type="match status" value="1"/>
</dbReference>
<dbReference type="Gene3D" id="3.90.550.10">
    <property type="entry name" value="Spore Coat Polysaccharide Biosynthesis Protein SpsA, Chain A"/>
    <property type="match status" value="1"/>
</dbReference>
<dbReference type="SUPFAM" id="SSF53448">
    <property type="entry name" value="Nucleotide-diphospho-sugar transferases"/>
    <property type="match status" value="1"/>
</dbReference>
<keyword evidence="3" id="KW-0448">Lipopolysaccharide biosynthesis</keyword>
<proteinExistence type="predicted"/>
<protein>
    <submittedName>
        <fullName evidence="4">3-deoxy-manno-octulosonate cytidylyltransferase</fullName>
        <ecNumber evidence="4">2.7.7.38</ecNumber>
    </submittedName>
</protein>
<dbReference type="PANTHER" id="PTHR42866">
    <property type="entry name" value="3-DEOXY-MANNO-OCTULOSONATE CYTIDYLYLTRANSFERASE"/>
    <property type="match status" value="1"/>
</dbReference>
<dbReference type="InterPro" id="IPR004528">
    <property type="entry name" value="KdsB"/>
</dbReference>
<dbReference type="Proteomes" id="UP000321614">
    <property type="component" value="Unassembled WGS sequence"/>
</dbReference>
<dbReference type="NCBIfam" id="NF003952">
    <property type="entry name" value="PRK05450.1-5"/>
    <property type="match status" value="1"/>
</dbReference>
<comment type="caution">
    <text evidence="4">The sequence shown here is derived from an EMBL/GenBank/DDBJ whole genome shotgun (WGS) entry which is preliminary data.</text>
</comment>
<dbReference type="InterPro" id="IPR029044">
    <property type="entry name" value="Nucleotide-diphossugar_trans"/>
</dbReference>
<dbReference type="EMBL" id="VOAW01000015">
    <property type="protein sequence ID" value="TWO24495.1"/>
    <property type="molecule type" value="Genomic_DNA"/>
</dbReference>
<dbReference type="InterPro" id="IPR003329">
    <property type="entry name" value="Cytidylyl_trans"/>
</dbReference>
<keyword evidence="5" id="KW-1185">Reference proteome</keyword>
<evidence type="ECO:0000313" key="5">
    <source>
        <dbReference type="Proteomes" id="UP000321614"/>
    </source>
</evidence>